<proteinExistence type="predicted"/>
<dbReference type="PROSITE" id="PS50097">
    <property type="entry name" value="BTB"/>
    <property type="match status" value="1"/>
</dbReference>
<gene>
    <name evidence="3" type="ORF">FHETE_2935</name>
</gene>
<keyword evidence="4" id="KW-1185">Reference proteome</keyword>
<dbReference type="Proteomes" id="UP000567885">
    <property type="component" value="Unassembled WGS sequence"/>
</dbReference>
<dbReference type="AlphaFoldDB" id="A0A8H5TQM9"/>
<dbReference type="InterPro" id="IPR011333">
    <property type="entry name" value="SKP1/BTB/POZ_sf"/>
</dbReference>
<evidence type="ECO:0000313" key="3">
    <source>
        <dbReference type="EMBL" id="KAF5674301.1"/>
    </source>
</evidence>
<protein>
    <submittedName>
        <fullName evidence="3">BTB POZ</fullName>
    </submittedName>
</protein>
<evidence type="ECO:0000256" key="1">
    <source>
        <dbReference type="SAM" id="MobiDB-lite"/>
    </source>
</evidence>
<evidence type="ECO:0000313" key="4">
    <source>
        <dbReference type="Proteomes" id="UP000567885"/>
    </source>
</evidence>
<dbReference type="OrthoDB" id="194443at2759"/>
<dbReference type="EMBL" id="JAAGWQ010000048">
    <property type="protein sequence ID" value="KAF5674301.1"/>
    <property type="molecule type" value="Genomic_DNA"/>
</dbReference>
<organism evidence="3 4">
    <name type="scientific">Fusarium heterosporum</name>
    <dbReference type="NCBI Taxonomy" id="42747"/>
    <lineage>
        <taxon>Eukaryota</taxon>
        <taxon>Fungi</taxon>
        <taxon>Dikarya</taxon>
        <taxon>Ascomycota</taxon>
        <taxon>Pezizomycotina</taxon>
        <taxon>Sordariomycetes</taxon>
        <taxon>Hypocreomycetidae</taxon>
        <taxon>Hypocreales</taxon>
        <taxon>Nectriaceae</taxon>
        <taxon>Fusarium</taxon>
        <taxon>Fusarium heterosporum species complex</taxon>
    </lineage>
</organism>
<comment type="caution">
    <text evidence="3">The sequence shown here is derived from an EMBL/GenBank/DDBJ whole genome shotgun (WGS) entry which is preliminary data.</text>
</comment>
<sequence length="260" mass="29537">MAPPKKKTRRAARADEAEEQPSVLTDFRTSWLVKSDEQMVELKVKGETYRVAKAVLTKNSEYFEGCLNGRFTEAKKGTIDFNDDDDIDARYLALYIGLAYSHSSIVVPHAPPRPAQNPETAAAKTPMRDYVEVYKLCDRFISPAMGEYIARCINVAIGNGHRALYRTEADEGFQKLLMRDFADGYEALNMQHNPQVELGNSLITYFCEGVSYRVWIKTMDELKDRPKFVAHVSRGFANKLLEVEYTRKRLRKELVGPGPA</sequence>
<accession>A0A8H5TQM9</accession>
<dbReference type="SUPFAM" id="SSF54695">
    <property type="entry name" value="POZ domain"/>
    <property type="match status" value="1"/>
</dbReference>
<feature type="domain" description="BTB" evidence="2">
    <location>
        <begin position="38"/>
        <end position="108"/>
    </location>
</feature>
<name>A0A8H5TQM9_FUSHE</name>
<dbReference type="Gene3D" id="3.30.710.10">
    <property type="entry name" value="Potassium Channel Kv1.1, Chain A"/>
    <property type="match status" value="1"/>
</dbReference>
<evidence type="ECO:0000259" key="2">
    <source>
        <dbReference type="PROSITE" id="PS50097"/>
    </source>
</evidence>
<reference evidence="3 4" key="1">
    <citation type="submission" date="2020-05" db="EMBL/GenBank/DDBJ databases">
        <title>Identification and distribution of gene clusters putatively required for synthesis of sphingolipid metabolism inhibitors in phylogenetically diverse species of the filamentous fungus Fusarium.</title>
        <authorList>
            <person name="Kim H.-S."/>
            <person name="Busman M."/>
            <person name="Brown D.W."/>
            <person name="Divon H."/>
            <person name="Uhlig S."/>
            <person name="Proctor R.H."/>
        </authorList>
    </citation>
    <scope>NUCLEOTIDE SEQUENCE [LARGE SCALE GENOMIC DNA]</scope>
    <source>
        <strain evidence="3 4">NRRL 20693</strain>
    </source>
</reference>
<feature type="region of interest" description="Disordered" evidence="1">
    <location>
        <begin position="1"/>
        <end position="21"/>
    </location>
</feature>
<feature type="compositionally biased region" description="Basic residues" evidence="1">
    <location>
        <begin position="1"/>
        <end position="11"/>
    </location>
</feature>
<dbReference type="InterPro" id="IPR000210">
    <property type="entry name" value="BTB/POZ_dom"/>
</dbReference>